<organism evidence="2 3">
    <name type="scientific">Arenimonas oryziterrae DSM 21050 = YC6267</name>
    <dbReference type="NCBI Taxonomy" id="1121015"/>
    <lineage>
        <taxon>Bacteria</taxon>
        <taxon>Pseudomonadati</taxon>
        <taxon>Pseudomonadota</taxon>
        <taxon>Gammaproteobacteria</taxon>
        <taxon>Lysobacterales</taxon>
        <taxon>Lysobacteraceae</taxon>
        <taxon>Arenimonas</taxon>
    </lineage>
</organism>
<name>A0A091AVA1_9GAMM</name>
<dbReference type="eggNOG" id="COG3119">
    <property type="taxonomic scope" value="Bacteria"/>
</dbReference>
<dbReference type="PROSITE" id="PS51257">
    <property type="entry name" value="PROKAR_LIPOPROTEIN"/>
    <property type="match status" value="1"/>
</dbReference>
<dbReference type="Proteomes" id="UP000029385">
    <property type="component" value="Unassembled WGS sequence"/>
</dbReference>
<dbReference type="Pfam" id="PF00884">
    <property type="entry name" value="Sulfatase"/>
    <property type="match status" value="1"/>
</dbReference>
<proteinExistence type="predicted"/>
<dbReference type="SUPFAM" id="SSF53649">
    <property type="entry name" value="Alkaline phosphatase-like"/>
    <property type="match status" value="1"/>
</dbReference>
<dbReference type="AlphaFoldDB" id="A0A091AVA1"/>
<dbReference type="OrthoDB" id="974590at2"/>
<dbReference type="Gene3D" id="3.40.720.10">
    <property type="entry name" value="Alkaline Phosphatase, subunit A"/>
    <property type="match status" value="1"/>
</dbReference>
<dbReference type="InterPro" id="IPR006311">
    <property type="entry name" value="TAT_signal"/>
</dbReference>
<dbReference type="RefSeq" id="WP_022969528.1">
    <property type="nucleotide sequence ID" value="NZ_ATVD01000003.1"/>
</dbReference>
<dbReference type="PROSITE" id="PS51318">
    <property type="entry name" value="TAT"/>
    <property type="match status" value="1"/>
</dbReference>
<dbReference type="InterPro" id="IPR000917">
    <property type="entry name" value="Sulfatase_N"/>
</dbReference>
<sequence length="464" mass="51867">MPISRRNLLKLAATSAAGSALLAAGCRPERARGGPPNLIFFLSDDQRHDTLGCTGDRLVRTPAIDALAAQGTLFRNAFVTTSICASSRASLLTGVSETRHHYTFNTPPLARRFADASYPALLKRAGYRTACIGKFGVQLQDEAQNGFLDFYDPRDLPIEKAGTDGQRHHNDEINTDHALAFLRDVDPAQPFLLALNFSAAHAQDDDRARQYHPTTWAKDLYADVHFPPPKLGADYFESQPEFLKHSLNRERWGWRWDTPEKYQRNLRDYYRMVSGLDHQVGLVMAELRRLGLLDNSVIVYASDNGCYLGDRGFADKWTHYEESLRVPLIVADQRAPTPGARVVDALALNLDVPATLLDLAGIAAPAQYQGRSLLPLMRGAAPADWRHDFLCQHTMNGAAIPKWIGVRDERYVYARYFEQQPVFEFLHDLHSDPTEFRNLAGDAGHAGVLATLRARCDALKAEWS</sequence>
<dbReference type="PATRIC" id="fig|1121015.4.peg.950"/>
<protein>
    <recommendedName>
        <fullName evidence="1">Sulfatase N-terminal domain-containing protein</fullName>
    </recommendedName>
</protein>
<dbReference type="PANTHER" id="PTHR43108">
    <property type="entry name" value="N-ACETYLGLUCOSAMINE-6-SULFATASE FAMILY MEMBER"/>
    <property type="match status" value="1"/>
</dbReference>
<dbReference type="CDD" id="cd16031">
    <property type="entry name" value="G6S_like"/>
    <property type="match status" value="1"/>
</dbReference>
<evidence type="ECO:0000313" key="3">
    <source>
        <dbReference type="Proteomes" id="UP000029385"/>
    </source>
</evidence>
<accession>A0A091AVA1</accession>
<dbReference type="PANTHER" id="PTHR43108:SF6">
    <property type="entry name" value="N-SULPHOGLUCOSAMINE SULPHOHYDROLASE"/>
    <property type="match status" value="1"/>
</dbReference>
<comment type="caution">
    <text evidence="2">The sequence shown here is derived from an EMBL/GenBank/DDBJ whole genome shotgun (WGS) entry which is preliminary data.</text>
</comment>
<dbReference type="InterPro" id="IPR017850">
    <property type="entry name" value="Alkaline_phosphatase_core_sf"/>
</dbReference>
<dbReference type="STRING" id="1121015.GCA_000420545_01913"/>
<evidence type="ECO:0000259" key="1">
    <source>
        <dbReference type="Pfam" id="PF00884"/>
    </source>
</evidence>
<feature type="domain" description="Sulfatase N-terminal" evidence="1">
    <location>
        <begin position="36"/>
        <end position="362"/>
    </location>
</feature>
<dbReference type="EMBL" id="AVCI01000003">
    <property type="protein sequence ID" value="KFN44218.1"/>
    <property type="molecule type" value="Genomic_DNA"/>
</dbReference>
<reference evidence="2 3" key="1">
    <citation type="submission" date="2013-09" db="EMBL/GenBank/DDBJ databases">
        <title>Genome sequencing of Arenimonas oryziterrae.</title>
        <authorList>
            <person name="Chen F."/>
            <person name="Wang G."/>
        </authorList>
    </citation>
    <scope>NUCLEOTIDE SEQUENCE [LARGE SCALE GENOMIC DNA]</scope>
    <source>
        <strain evidence="2 3">YC6267</strain>
    </source>
</reference>
<keyword evidence="3" id="KW-1185">Reference proteome</keyword>
<gene>
    <name evidence="2" type="ORF">N789_07310</name>
</gene>
<evidence type="ECO:0000313" key="2">
    <source>
        <dbReference type="EMBL" id="KFN44218.1"/>
    </source>
</evidence>